<name>A0ABQ4TYS0_9HYPH</name>
<proteinExistence type="predicted"/>
<dbReference type="Proteomes" id="UP001055057">
    <property type="component" value="Unassembled WGS sequence"/>
</dbReference>
<sequence>MLTLTEITETADEVLRAALGPYGFVQSEVVDDRDVDGEDAVRVTARFKPGSGPANGKAALEALTTLHDALRGKGEERFPFLRYDYADDEPLDQQSDDIGP</sequence>
<evidence type="ECO:0000313" key="2">
    <source>
        <dbReference type="Proteomes" id="UP001055057"/>
    </source>
</evidence>
<protein>
    <submittedName>
        <fullName evidence="1">Uncharacterized protein</fullName>
    </submittedName>
</protein>
<keyword evidence="2" id="KW-1185">Reference proteome</keyword>
<comment type="caution">
    <text evidence="1">The sequence shown here is derived from an EMBL/GenBank/DDBJ whole genome shotgun (WGS) entry which is preliminary data.</text>
</comment>
<gene>
    <name evidence="1" type="ORF">MPOCJGCO_2317</name>
</gene>
<reference evidence="1" key="1">
    <citation type="journal article" date="2021" name="Front. Microbiol.">
        <title>Comprehensive Comparative Genomics and Phenotyping of Methylobacterium Species.</title>
        <authorList>
            <person name="Alessa O."/>
            <person name="Ogura Y."/>
            <person name="Fujitani Y."/>
            <person name="Takami H."/>
            <person name="Hayashi T."/>
            <person name="Sahin N."/>
            <person name="Tani A."/>
        </authorList>
    </citation>
    <scope>NUCLEOTIDE SEQUENCE</scope>
    <source>
        <strain evidence="1">DSM 23632</strain>
    </source>
</reference>
<organism evidence="1 2">
    <name type="scientific">Methylobacterium trifolii</name>
    <dbReference type="NCBI Taxonomy" id="1003092"/>
    <lineage>
        <taxon>Bacteria</taxon>
        <taxon>Pseudomonadati</taxon>
        <taxon>Pseudomonadota</taxon>
        <taxon>Alphaproteobacteria</taxon>
        <taxon>Hyphomicrobiales</taxon>
        <taxon>Methylobacteriaceae</taxon>
        <taxon>Methylobacterium</taxon>
    </lineage>
</organism>
<evidence type="ECO:0000313" key="1">
    <source>
        <dbReference type="EMBL" id="GJE60206.1"/>
    </source>
</evidence>
<reference evidence="1" key="2">
    <citation type="submission" date="2021-08" db="EMBL/GenBank/DDBJ databases">
        <authorList>
            <person name="Tani A."/>
            <person name="Ola A."/>
            <person name="Ogura Y."/>
            <person name="Katsura K."/>
            <person name="Hayashi T."/>
        </authorList>
    </citation>
    <scope>NUCLEOTIDE SEQUENCE</scope>
    <source>
        <strain evidence="1">DSM 23632</strain>
    </source>
</reference>
<dbReference type="RefSeq" id="WP_238182743.1">
    <property type="nucleotide sequence ID" value="NZ_BPRB01000120.1"/>
</dbReference>
<dbReference type="EMBL" id="BPRB01000120">
    <property type="protein sequence ID" value="GJE60206.1"/>
    <property type="molecule type" value="Genomic_DNA"/>
</dbReference>
<accession>A0ABQ4TYS0</accession>